<dbReference type="InterPro" id="IPR002078">
    <property type="entry name" value="Sigma_54_int"/>
</dbReference>
<feature type="modified residue" description="4-aspartylphosphate" evidence="5">
    <location>
        <position position="55"/>
    </location>
</feature>
<proteinExistence type="predicted"/>
<dbReference type="PROSITE" id="PS00675">
    <property type="entry name" value="SIGMA54_INTERACT_1"/>
    <property type="match status" value="1"/>
</dbReference>
<evidence type="ECO:0000313" key="8">
    <source>
        <dbReference type="EMBL" id="GAA6144334.1"/>
    </source>
</evidence>
<keyword evidence="4" id="KW-0804">Transcription</keyword>
<dbReference type="Gene3D" id="3.40.50.2300">
    <property type="match status" value="1"/>
</dbReference>
<keyword evidence="1" id="KW-0547">Nucleotide-binding</keyword>
<dbReference type="Gene3D" id="3.40.50.300">
    <property type="entry name" value="P-loop containing nucleotide triphosphate hydrolases"/>
    <property type="match status" value="1"/>
</dbReference>
<accession>A0ABP9ZW29</accession>
<dbReference type="InterPro" id="IPR001789">
    <property type="entry name" value="Sig_transdc_resp-reg_receiver"/>
</dbReference>
<dbReference type="CDD" id="cd00009">
    <property type="entry name" value="AAA"/>
    <property type="match status" value="1"/>
</dbReference>
<dbReference type="InterPro" id="IPR027417">
    <property type="entry name" value="P-loop_NTPase"/>
</dbReference>
<evidence type="ECO:0000259" key="6">
    <source>
        <dbReference type="PROSITE" id="PS50045"/>
    </source>
</evidence>
<dbReference type="InterPro" id="IPR025662">
    <property type="entry name" value="Sigma_54_int_dom_ATP-bd_1"/>
</dbReference>
<evidence type="ECO:0000259" key="7">
    <source>
        <dbReference type="PROSITE" id="PS50110"/>
    </source>
</evidence>
<dbReference type="InterPro" id="IPR009057">
    <property type="entry name" value="Homeodomain-like_sf"/>
</dbReference>
<sequence>MIADVRALIVDDEKDIRALVSMALERIDICCEQAADVAEAKQMLETQAYHFCITDMKLPDGDGLQLIQHCNRRYPDMPIAMITAFGNLEIGVNALKSGAFDVVAKPLDIQQLRSIATAALRLSKVEGNVPEQCMHQLVGESEVIQTLRANVRKVSRTQAPVMIYGETGTGKECIARGIHAASSRADAPFLVVDCQALEPQDAPAKLFGYTQSDGQVHDGYVHQANGGTLFLNNVEYLTPETQAGLLQLLTDRKVRALDARDEKDLDIRFISATSTNLQHRCDRGEFRSDLLFRLKVVQLDVPPLRSRPEDIPALTEQLIQSYAQQWEMPVVSISADALKSLLQQSLPGNIRELDAILQRAFTLMEGEEIQLTDLNFEPQAPEHGYHSHSEAMGDLEGYLEKLEREAIEEALLATRWNKTAAAEKLGISFRALRYRCKKLEID</sequence>
<dbReference type="PRINTS" id="PR01590">
    <property type="entry name" value="HTHFIS"/>
</dbReference>
<dbReference type="Gene3D" id="1.10.10.60">
    <property type="entry name" value="Homeodomain-like"/>
    <property type="match status" value="1"/>
</dbReference>
<evidence type="ECO:0000313" key="9">
    <source>
        <dbReference type="Proteomes" id="UP001481413"/>
    </source>
</evidence>
<keyword evidence="3" id="KW-0805">Transcription regulation</keyword>
<dbReference type="PROSITE" id="PS50110">
    <property type="entry name" value="RESPONSE_REGULATORY"/>
    <property type="match status" value="1"/>
</dbReference>
<evidence type="ECO:0000256" key="2">
    <source>
        <dbReference type="ARBA" id="ARBA00022840"/>
    </source>
</evidence>
<dbReference type="InterPro" id="IPR011006">
    <property type="entry name" value="CheY-like_superfamily"/>
</dbReference>
<dbReference type="Pfam" id="PF02954">
    <property type="entry name" value="HTH_8"/>
    <property type="match status" value="1"/>
</dbReference>
<keyword evidence="2" id="KW-0067">ATP-binding</keyword>
<gene>
    <name evidence="8" type="primary">pilR</name>
    <name evidence="8" type="ORF">NBRC116585_04510</name>
</gene>
<dbReference type="InterPro" id="IPR058031">
    <property type="entry name" value="AAA_lid_NorR"/>
</dbReference>
<dbReference type="RefSeq" id="WP_353293264.1">
    <property type="nucleotide sequence ID" value="NZ_BAABWH010000001.1"/>
</dbReference>
<comment type="caution">
    <text evidence="8">The sequence shown here is derived from an EMBL/GenBank/DDBJ whole genome shotgun (WGS) entry which is preliminary data.</text>
</comment>
<dbReference type="SMART" id="SM00382">
    <property type="entry name" value="AAA"/>
    <property type="match status" value="1"/>
</dbReference>
<feature type="domain" description="Response regulatory" evidence="7">
    <location>
        <begin position="6"/>
        <end position="120"/>
    </location>
</feature>
<dbReference type="Pfam" id="PF00072">
    <property type="entry name" value="Response_reg"/>
    <property type="match status" value="1"/>
</dbReference>
<dbReference type="SUPFAM" id="SSF46689">
    <property type="entry name" value="Homeodomain-like"/>
    <property type="match status" value="1"/>
</dbReference>
<dbReference type="SMART" id="SM00448">
    <property type="entry name" value="REC"/>
    <property type="match status" value="1"/>
</dbReference>
<keyword evidence="9" id="KW-1185">Reference proteome</keyword>
<dbReference type="PROSITE" id="PS50045">
    <property type="entry name" value="SIGMA54_INTERACT_4"/>
    <property type="match status" value="1"/>
</dbReference>
<reference evidence="8 9" key="1">
    <citation type="submission" date="2024-04" db="EMBL/GenBank/DDBJ databases">
        <title>Draft genome sequence of Thalassolituus maritimus NBRC 116585.</title>
        <authorList>
            <person name="Miyakawa T."/>
            <person name="Kusuya Y."/>
            <person name="Miura T."/>
        </authorList>
    </citation>
    <scope>NUCLEOTIDE SEQUENCE [LARGE SCALE GENOMIC DNA]</scope>
    <source>
        <strain evidence="8 9">5NW40-0001</strain>
    </source>
</reference>
<dbReference type="PANTHER" id="PTHR32071">
    <property type="entry name" value="TRANSCRIPTIONAL REGULATORY PROTEIN"/>
    <property type="match status" value="1"/>
</dbReference>
<feature type="domain" description="Sigma-54 factor interaction" evidence="6">
    <location>
        <begin position="137"/>
        <end position="362"/>
    </location>
</feature>
<dbReference type="InterPro" id="IPR003593">
    <property type="entry name" value="AAA+_ATPase"/>
</dbReference>
<name>A0ABP9ZW29_9GAMM</name>
<dbReference type="InterPro" id="IPR002197">
    <property type="entry name" value="HTH_Fis"/>
</dbReference>
<organism evidence="8 9">
    <name type="scientific">Thalassolituus maritimus</name>
    <dbReference type="NCBI Taxonomy" id="484498"/>
    <lineage>
        <taxon>Bacteria</taxon>
        <taxon>Pseudomonadati</taxon>
        <taxon>Pseudomonadota</taxon>
        <taxon>Gammaproteobacteria</taxon>
        <taxon>Oceanospirillales</taxon>
        <taxon>Oceanospirillaceae</taxon>
        <taxon>Thalassolituus</taxon>
    </lineage>
</organism>
<dbReference type="Proteomes" id="UP001481413">
    <property type="component" value="Unassembled WGS sequence"/>
</dbReference>
<keyword evidence="5" id="KW-0597">Phosphoprotein</keyword>
<dbReference type="EMBL" id="BAABWH010000001">
    <property type="protein sequence ID" value="GAA6144334.1"/>
    <property type="molecule type" value="Genomic_DNA"/>
</dbReference>
<dbReference type="PANTHER" id="PTHR32071:SF100">
    <property type="entry name" value="RESPONSE REGULATOR PROTEIN PILR"/>
    <property type="match status" value="1"/>
</dbReference>
<protein>
    <submittedName>
        <fullName evidence="8">Two-component system response regulator PilR</fullName>
    </submittedName>
</protein>
<evidence type="ECO:0000256" key="4">
    <source>
        <dbReference type="ARBA" id="ARBA00023163"/>
    </source>
</evidence>
<evidence type="ECO:0000256" key="5">
    <source>
        <dbReference type="PROSITE-ProRule" id="PRU00169"/>
    </source>
</evidence>
<dbReference type="Pfam" id="PF00158">
    <property type="entry name" value="Sigma54_activat"/>
    <property type="match status" value="1"/>
</dbReference>
<dbReference type="Pfam" id="PF25601">
    <property type="entry name" value="AAA_lid_14"/>
    <property type="match status" value="1"/>
</dbReference>
<dbReference type="Gene3D" id="1.10.8.60">
    <property type="match status" value="1"/>
</dbReference>
<dbReference type="SUPFAM" id="SSF52540">
    <property type="entry name" value="P-loop containing nucleoside triphosphate hydrolases"/>
    <property type="match status" value="1"/>
</dbReference>
<evidence type="ECO:0000256" key="3">
    <source>
        <dbReference type="ARBA" id="ARBA00023015"/>
    </source>
</evidence>
<dbReference type="SUPFAM" id="SSF52172">
    <property type="entry name" value="CheY-like"/>
    <property type="match status" value="1"/>
</dbReference>
<evidence type="ECO:0000256" key="1">
    <source>
        <dbReference type="ARBA" id="ARBA00022741"/>
    </source>
</evidence>